<feature type="compositionally biased region" description="Basic and acidic residues" evidence="1">
    <location>
        <begin position="250"/>
        <end position="272"/>
    </location>
</feature>
<feature type="compositionally biased region" description="Basic and acidic residues" evidence="1">
    <location>
        <begin position="287"/>
        <end position="308"/>
    </location>
</feature>
<gene>
    <name evidence="2" type="ORF">DF183_16705</name>
</gene>
<reference evidence="2 3" key="2">
    <citation type="submission" date="2018-05" db="EMBL/GenBank/DDBJ databases">
        <authorList>
            <person name="Lanie J.A."/>
            <person name="Ng W.-L."/>
            <person name="Kazmierczak K.M."/>
            <person name="Andrzejewski T.M."/>
            <person name="Davidsen T.M."/>
            <person name="Wayne K.J."/>
            <person name="Tettelin H."/>
            <person name="Glass J.I."/>
            <person name="Rusch D."/>
            <person name="Podicherti R."/>
            <person name="Tsui H.-C.T."/>
            <person name="Winkler M.E."/>
        </authorList>
    </citation>
    <scope>NUCLEOTIDE SEQUENCE [LARGE SCALE GENOMIC DNA]</scope>
    <source>
        <strain evidence="2 3">YBY</strain>
    </source>
</reference>
<name>A0A2U2BHH5_ALCFA</name>
<evidence type="ECO:0000313" key="2">
    <source>
        <dbReference type="EMBL" id="PWE13442.1"/>
    </source>
</evidence>
<dbReference type="RefSeq" id="WP_109089673.1">
    <property type="nucleotide sequence ID" value="NZ_QEXO01000004.1"/>
</dbReference>
<sequence>MNESTELIELPSEDTALATFTTPGGLDHYVEQVREKVSGTVYDMKIRKDREACAADAYKVTRTKTAVEKMGAALSAKYKEVPKQIDAQRRDWNAKMDSLRDEVRKPLTEWEEAEANRIAMHRNGLEGMASQAREVGALNSDALRLRIKSVEAEVIGESREEFEAEAHRVKAKALEILNTALSERQRYEAEQAELAELRRKQAEQEQKDREAEIARQAAEKARADAEAKTQDERDAAAKREADAKAAQAKAEQDAKDAAERQRRAEEQAKAERLASVARAEQAAEAARQAEIKRQTDAKAAEEAEQRRREADIAHKASINNAALTALIENGLPDACAKQAVILIAKGLIPNIRIQY</sequence>
<evidence type="ECO:0000256" key="1">
    <source>
        <dbReference type="SAM" id="MobiDB-lite"/>
    </source>
</evidence>
<dbReference type="Proteomes" id="UP000245216">
    <property type="component" value="Unassembled WGS sequence"/>
</dbReference>
<feature type="region of interest" description="Disordered" evidence="1">
    <location>
        <begin position="198"/>
        <end position="308"/>
    </location>
</feature>
<feature type="compositionally biased region" description="Low complexity" evidence="1">
    <location>
        <begin position="277"/>
        <end position="286"/>
    </location>
</feature>
<evidence type="ECO:0008006" key="4">
    <source>
        <dbReference type="Google" id="ProtNLM"/>
    </source>
</evidence>
<comment type="caution">
    <text evidence="2">The sequence shown here is derived from an EMBL/GenBank/DDBJ whole genome shotgun (WGS) entry which is preliminary data.</text>
</comment>
<organism evidence="2 3">
    <name type="scientific">Alcaligenes faecalis</name>
    <dbReference type="NCBI Taxonomy" id="511"/>
    <lineage>
        <taxon>Bacteria</taxon>
        <taxon>Pseudomonadati</taxon>
        <taxon>Pseudomonadota</taxon>
        <taxon>Betaproteobacteria</taxon>
        <taxon>Burkholderiales</taxon>
        <taxon>Alcaligenaceae</taxon>
        <taxon>Alcaligenes</taxon>
    </lineage>
</organism>
<accession>A0A2U2BHH5</accession>
<proteinExistence type="predicted"/>
<dbReference type="AlphaFoldDB" id="A0A2U2BHH5"/>
<feature type="compositionally biased region" description="Basic and acidic residues" evidence="1">
    <location>
        <begin position="198"/>
        <end position="243"/>
    </location>
</feature>
<dbReference type="EMBL" id="QEXO01000004">
    <property type="protein sequence ID" value="PWE13442.1"/>
    <property type="molecule type" value="Genomic_DNA"/>
</dbReference>
<reference evidence="2 3" key="1">
    <citation type="submission" date="2018-05" db="EMBL/GenBank/DDBJ databases">
        <title>Genome Sequence of an Efficient Indole-Degrading Bacterium, Alcaligenes sp.YBY.</title>
        <authorList>
            <person name="Yang B."/>
        </authorList>
    </citation>
    <scope>NUCLEOTIDE SEQUENCE [LARGE SCALE GENOMIC DNA]</scope>
    <source>
        <strain evidence="2 3">YBY</strain>
    </source>
</reference>
<protein>
    <recommendedName>
        <fullName evidence="4">Cell envelope biogenesis protein TolA</fullName>
    </recommendedName>
</protein>
<evidence type="ECO:0000313" key="3">
    <source>
        <dbReference type="Proteomes" id="UP000245216"/>
    </source>
</evidence>